<dbReference type="SUPFAM" id="SSF53244">
    <property type="entry name" value="MurD-like peptide ligases, peptide-binding domain"/>
    <property type="match status" value="1"/>
</dbReference>
<reference evidence="12 13" key="1">
    <citation type="submission" date="2019-07" db="EMBL/GenBank/DDBJ databases">
        <title>Genome sequencing for Ferrovibrio sp. K5.</title>
        <authorList>
            <person name="Park S.-J."/>
        </authorList>
    </citation>
    <scope>NUCLEOTIDE SEQUENCE [LARGE SCALE GENOMIC DNA]</scope>
    <source>
        <strain evidence="12 13">K5</strain>
    </source>
</reference>
<evidence type="ECO:0000256" key="8">
    <source>
        <dbReference type="RuleBase" id="RU004135"/>
    </source>
</evidence>
<dbReference type="UniPathway" id="UPA00219"/>
<evidence type="ECO:0000259" key="9">
    <source>
        <dbReference type="Pfam" id="PF01225"/>
    </source>
</evidence>
<dbReference type="Proteomes" id="UP000317496">
    <property type="component" value="Chromosome"/>
</dbReference>
<dbReference type="GO" id="GO:0005524">
    <property type="term" value="F:ATP binding"/>
    <property type="evidence" value="ECO:0007669"/>
    <property type="project" value="UniProtKB-UniRule"/>
</dbReference>
<protein>
    <recommendedName>
        <fullName evidence="7">UDP-N-acetylmuramoyl-L-alanyl-D-glutamate--2,6-diaminopimelate ligase</fullName>
        <ecNumber evidence="7">6.3.2.13</ecNumber>
    </recommendedName>
    <alternativeName>
        <fullName evidence="7">Meso-A2pm-adding enzyme</fullName>
    </alternativeName>
    <alternativeName>
        <fullName evidence="7">Meso-diaminopimelate-adding enzyme</fullName>
    </alternativeName>
    <alternativeName>
        <fullName evidence="7">UDP-MurNAc-L-Ala-D-Glu:meso-diaminopimelate ligase</fullName>
    </alternativeName>
    <alternativeName>
        <fullName evidence="7">UDP-MurNAc-tripeptide synthetase</fullName>
    </alternativeName>
    <alternativeName>
        <fullName evidence="7">UDP-N-acetylmuramyl-tripeptide synthetase</fullName>
    </alternativeName>
</protein>
<dbReference type="OrthoDB" id="9800958at2"/>
<evidence type="ECO:0000256" key="6">
    <source>
        <dbReference type="ARBA" id="ARBA00023316"/>
    </source>
</evidence>
<comment type="cofactor">
    <cofactor evidence="7">
        <name>Mg(2+)</name>
        <dbReference type="ChEBI" id="CHEBI:18420"/>
    </cofactor>
</comment>
<dbReference type="Pfam" id="PF08245">
    <property type="entry name" value="Mur_ligase_M"/>
    <property type="match status" value="1"/>
</dbReference>
<comment type="subcellular location">
    <subcellularLocation>
        <location evidence="7 8">Cytoplasm</location>
    </subcellularLocation>
</comment>
<evidence type="ECO:0000259" key="10">
    <source>
        <dbReference type="Pfam" id="PF02875"/>
    </source>
</evidence>
<name>A0A516H3K9_9PROT</name>
<dbReference type="InterPro" id="IPR013221">
    <property type="entry name" value="Mur_ligase_cen"/>
</dbReference>
<keyword evidence="6 7" id="KW-0961">Cell wall biogenesis/degradation</keyword>
<evidence type="ECO:0000256" key="5">
    <source>
        <dbReference type="ARBA" id="ARBA00023306"/>
    </source>
</evidence>
<gene>
    <name evidence="7" type="primary">murE</name>
    <name evidence="12" type="ORF">FNB15_13280</name>
</gene>
<evidence type="ECO:0000256" key="2">
    <source>
        <dbReference type="ARBA" id="ARBA00022618"/>
    </source>
</evidence>
<dbReference type="GO" id="GO:0071555">
    <property type="term" value="P:cell wall organization"/>
    <property type="evidence" value="ECO:0007669"/>
    <property type="project" value="UniProtKB-KW"/>
</dbReference>
<evidence type="ECO:0000313" key="12">
    <source>
        <dbReference type="EMBL" id="QDO98180.1"/>
    </source>
</evidence>
<evidence type="ECO:0000256" key="1">
    <source>
        <dbReference type="ARBA" id="ARBA00005898"/>
    </source>
</evidence>
<feature type="modified residue" description="N6-carboxylysine" evidence="7">
    <location>
        <position position="249"/>
    </location>
</feature>
<dbReference type="InterPro" id="IPR004101">
    <property type="entry name" value="Mur_ligase_C"/>
</dbReference>
<dbReference type="SUPFAM" id="SSF53623">
    <property type="entry name" value="MurD-like peptide ligases, catalytic domain"/>
    <property type="match status" value="1"/>
</dbReference>
<feature type="binding site" evidence="7">
    <location>
        <position position="485"/>
    </location>
    <ligand>
        <name>meso-2,6-diaminopimelate</name>
        <dbReference type="ChEBI" id="CHEBI:57791"/>
    </ligand>
</feature>
<dbReference type="GO" id="GO:0000287">
    <property type="term" value="F:magnesium ion binding"/>
    <property type="evidence" value="ECO:0007669"/>
    <property type="project" value="UniProtKB-UniRule"/>
</dbReference>
<dbReference type="NCBIfam" id="NF001126">
    <property type="entry name" value="PRK00139.1-4"/>
    <property type="match status" value="1"/>
</dbReference>
<organism evidence="12 13">
    <name type="scientific">Ferrovibrio terrae</name>
    <dbReference type="NCBI Taxonomy" id="2594003"/>
    <lineage>
        <taxon>Bacteria</taxon>
        <taxon>Pseudomonadati</taxon>
        <taxon>Pseudomonadota</taxon>
        <taxon>Alphaproteobacteria</taxon>
        <taxon>Rhodospirillales</taxon>
        <taxon>Rhodospirillaceae</taxon>
        <taxon>Ferrovibrio</taxon>
    </lineage>
</organism>
<dbReference type="HAMAP" id="MF_00208">
    <property type="entry name" value="MurE"/>
    <property type="match status" value="1"/>
</dbReference>
<keyword evidence="13" id="KW-1185">Reference proteome</keyword>
<keyword evidence="7" id="KW-0067">ATP-binding</keyword>
<dbReference type="NCBIfam" id="TIGR01085">
    <property type="entry name" value="murE"/>
    <property type="match status" value="1"/>
</dbReference>
<dbReference type="NCBIfam" id="NF001124">
    <property type="entry name" value="PRK00139.1-2"/>
    <property type="match status" value="1"/>
</dbReference>
<keyword evidence="7" id="KW-0963">Cytoplasm</keyword>
<comment type="caution">
    <text evidence="7">Lacks conserved residue(s) required for the propagation of feature annotation.</text>
</comment>
<accession>A0A516H3K9</accession>
<dbReference type="InterPro" id="IPR000713">
    <property type="entry name" value="Mur_ligase_N"/>
</dbReference>
<feature type="binding site" evidence="7">
    <location>
        <begin position="182"/>
        <end position="183"/>
    </location>
    <ligand>
        <name>UDP-N-acetyl-alpha-D-muramoyl-L-alanyl-D-glutamate</name>
        <dbReference type="ChEBI" id="CHEBI:83900"/>
    </ligand>
</feature>
<dbReference type="Pfam" id="PF02875">
    <property type="entry name" value="Mur_ligase_C"/>
    <property type="match status" value="1"/>
</dbReference>
<feature type="binding site" evidence="7">
    <location>
        <position position="217"/>
    </location>
    <ligand>
        <name>UDP-N-acetyl-alpha-D-muramoyl-L-alanyl-D-glutamate</name>
        <dbReference type="ChEBI" id="CHEBI:83900"/>
    </ligand>
</feature>
<dbReference type="AlphaFoldDB" id="A0A516H3K9"/>
<dbReference type="GO" id="GO:0009252">
    <property type="term" value="P:peptidoglycan biosynthetic process"/>
    <property type="evidence" value="ECO:0007669"/>
    <property type="project" value="UniProtKB-UniRule"/>
</dbReference>
<keyword evidence="4 7" id="KW-0573">Peptidoglycan synthesis</keyword>
<dbReference type="PANTHER" id="PTHR23135">
    <property type="entry name" value="MUR LIGASE FAMILY MEMBER"/>
    <property type="match status" value="1"/>
</dbReference>
<comment type="PTM">
    <text evidence="7">Carboxylation is probably crucial for Mg(2+) binding and, consequently, for the gamma-phosphate positioning of ATP.</text>
</comment>
<dbReference type="InterPro" id="IPR036565">
    <property type="entry name" value="Mur-like_cat_sf"/>
</dbReference>
<feature type="binding site" evidence="7">
    <location>
        <begin position="437"/>
        <end position="440"/>
    </location>
    <ligand>
        <name>meso-2,6-diaminopimelate</name>
        <dbReference type="ChEBI" id="CHEBI:57791"/>
    </ligand>
</feature>
<comment type="catalytic activity">
    <reaction evidence="7">
        <text>UDP-N-acetyl-alpha-D-muramoyl-L-alanyl-D-glutamate + meso-2,6-diaminopimelate + ATP = UDP-N-acetyl-alpha-D-muramoyl-L-alanyl-gamma-D-glutamyl-meso-2,6-diaminopimelate + ADP + phosphate + H(+)</text>
        <dbReference type="Rhea" id="RHEA:23676"/>
        <dbReference type="ChEBI" id="CHEBI:15378"/>
        <dbReference type="ChEBI" id="CHEBI:30616"/>
        <dbReference type="ChEBI" id="CHEBI:43474"/>
        <dbReference type="ChEBI" id="CHEBI:57791"/>
        <dbReference type="ChEBI" id="CHEBI:83900"/>
        <dbReference type="ChEBI" id="CHEBI:83905"/>
        <dbReference type="ChEBI" id="CHEBI:456216"/>
        <dbReference type="EC" id="6.3.2.13"/>
    </reaction>
</comment>
<comment type="function">
    <text evidence="7">Catalyzes the addition of meso-diaminopimelic acid to the nucleotide precursor UDP-N-acetylmuramoyl-L-alanyl-D-glutamate (UMAG) in the biosynthesis of bacterial cell-wall peptidoglycan.</text>
</comment>
<dbReference type="KEGG" id="fer:FNB15_13280"/>
<feature type="domain" description="Mur ligase central" evidence="11">
    <location>
        <begin position="138"/>
        <end position="340"/>
    </location>
</feature>
<dbReference type="GO" id="GO:0051301">
    <property type="term" value="P:cell division"/>
    <property type="evidence" value="ECO:0007669"/>
    <property type="project" value="UniProtKB-KW"/>
</dbReference>
<feature type="binding site" evidence="7">
    <location>
        <position position="61"/>
    </location>
    <ligand>
        <name>UDP-N-acetyl-alpha-D-muramoyl-L-alanyl-D-glutamate</name>
        <dbReference type="ChEBI" id="CHEBI:83900"/>
    </ligand>
</feature>
<feature type="binding site" evidence="7">
    <location>
        <position position="413"/>
    </location>
    <ligand>
        <name>meso-2,6-diaminopimelate</name>
        <dbReference type="ChEBI" id="CHEBI:57791"/>
    </ligand>
</feature>
<feature type="binding site" evidence="7">
    <location>
        <position position="489"/>
    </location>
    <ligand>
        <name>meso-2,6-diaminopimelate</name>
        <dbReference type="ChEBI" id="CHEBI:57791"/>
    </ligand>
</feature>
<dbReference type="GO" id="GO:0008765">
    <property type="term" value="F:UDP-N-acetylmuramoylalanyl-D-glutamate-2,6-diaminopimelate ligase activity"/>
    <property type="evidence" value="ECO:0007669"/>
    <property type="project" value="UniProtKB-UniRule"/>
</dbReference>
<dbReference type="PANTHER" id="PTHR23135:SF4">
    <property type="entry name" value="UDP-N-ACETYLMURAMOYL-L-ALANYL-D-GLUTAMATE--2,6-DIAMINOPIMELATE LIGASE MURE HOMOLOG, CHLOROPLASTIC"/>
    <property type="match status" value="1"/>
</dbReference>
<keyword evidence="3 7" id="KW-0133">Cell shape</keyword>
<dbReference type="Pfam" id="PF01225">
    <property type="entry name" value="Mur_ligase"/>
    <property type="match status" value="1"/>
</dbReference>
<dbReference type="EMBL" id="CP041636">
    <property type="protein sequence ID" value="QDO98180.1"/>
    <property type="molecule type" value="Genomic_DNA"/>
</dbReference>
<sequence>MCRCRASRCRISIHLLLQAQCRPTPLSRRRRRNLRLSDLCADLPLDPRAAALDVAGLTADSRAVRPGYVFAALKGTQADGHRFIPDARRAGAVAVLSDHVDQAFADQIAFVTDSNPRRRLALMAASFFGAQPRHIAAVTGTNGKTSVANFTAQIWARLGHKSASLGTLGLHGAGLDVPVAHTTPDPVRLHELLSMAQQAGVEHLALEASSHGLDQFRLDGIRPQAAAFTNLTRDHMDYHATVEDYFNAKLRLFEMLLPANGAAVINMDSALGAKVEQICTRRGQRLIRYGQLGTELKLLSAVPHASGLQVEAEVFGVRRHVDLPLIGGFQAGNVLAALGLVVGCGVHAAAAWETLGSLDGVPGRMQKAAQRKNGASVFVDYAHTPDALETVLKAARPHTMQRLVVVFGCGGDRDRGKRPLMGEVATKFADRVFVTDDNPRTEDAATIRAAVMAVAEGATEIGDRRAAVFAAVNELQAGDLLLIAGKGHEQGQIVGSEVRPFDDLLVAREAVSAVEEVSGSGSAPYGGKG</sequence>
<dbReference type="SUPFAM" id="SSF63418">
    <property type="entry name" value="MurE/MurF N-terminal domain"/>
    <property type="match status" value="1"/>
</dbReference>
<evidence type="ECO:0000256" key="7">
    <source>
        <dbReference type="HAMAP-Rule" id="MF_00208"/>
    </source>
</evidence>
<dbReference type="InterPro" id="IPR035911">
    <property type="entry name" value="MurE/MurF_N"/>
</dbReference>
<dbReference type="GO" id="GO:0008360">
    <property type="term" value="P:regulation of cell shape"/>
    <property type="evidence" value="ECO:0007669"/>
    <property type="project" value="UniProtKB-KW"/>
</dbReference>
<keyword evidence="2 7" id="KW-0132">Cell division</keyword>
<feature type="short sequence motif" description="Meso-diaminopimelate recognition motif" evidence="7">
    <location>
        <begin position="437"/>
        <end position="440"/>
    </location>
</feature>
<dbReference type="InterPro" id="IPR005761">
    <property type="entry name" value="UDP-N-AcMur-Glu-dNH2Pim_ligase"/>
</dbReference>
<dbReference type="InterPro" id="IPR036615">
    <property type="entry name" value="Mur_ligase_C_dom_sf"/>
</dbReference>
<feature type="domain" description="Mur ligase C-terminal" evidence="10">
    <location>
        <begin position="363"/>
        <end position="487"/>
    </location>
</feature>
<dbReference type="Gene3D" id="3.40.1190.10">
    <property type="entry name" value="Mur-like, catalytic domain"/>
    <property type="match status" value="1"/>
</dbReference>
<proteinExistence type="inferred from homology"/>
<evidence type="ECO:0000256" key="4">
    <source>
        <dbReference type="ARBA" id="ARBA00022984"/>
    </source>
</evidence>
<evidence type="ECO:0000259" key="11">
    <source>
        <dbReference type="Pfam" id="PF08245"/>
    </source>
</evidence>
<evidence type="ECO:0000256" key="3">
    <source>
        <dbReference type="ARBA" id="ARBA00022960"/>
    </source>
</evidence>
<keyword evidence="7" id="KW-0547">Nucleotide-binding</keyword>
<feature type="domain" description="Mur ligase N-terminal catalytic" evidence="9">
    <location>
        <begin position="54"/>
        <end position="101"/>
    </location>
</feature>
<comment type="pathway">
    <text evidence="7 8">Cell wall biogenesis; peptidoglycan biosynthesis.</text>
</comment>
<comment type="similarity">
    <text evidence="1 7">Belongs to the MurCDEF family. MurE subfamily.</text>
</comment>
<keyword evidence="7" id="KW-0460">Magnesium</keyword>
<evidence type="ECO:0000313" key="13">
    <source>
        <dbReference type="Proteomes" id="UP000317496"/>
    </source>
</evidence>
<dbReference type="Gene3D" id="3.90.190.20">
    <property type="entry name" value="Mur ligase, C-terminal domain"/>
    <property type="match status" value="1"/>
</dbReference>
<feature type="binding site" evidence="7">
    <location>
        <position position="215"/>
    </location>
    <ligand>
        <name>UDP-N-acetyl-alpha-D-muramoyl-L-alanyl-D-glutamate</name>
        <dbReference type="ChEBI" id="CHEBI:83900"/>
    </ligand>
</feature>
<feature type="binding site" evidence="7">
    <location>
        <begin position="140"/>
        <end position="146"/>
    </location>
    <ligand>
        <name>ATP</name>
        <dbReference type="ChEBI" id="CHEBI:30616"/>
    </ligand>
</feature>
<keyword evidence="5 7" id="KW-0131">Cell cycle</keyword>
<dbReference type="EC" id="6.3.2.13" evidence="7"/>
<keyword evidence="7 12" id="KW-0436">Ligase</keyword>
<dbReference type="GO" id="GO:0005737">
    <property type="term" value="C:cytoplasm"/>
    <property type="evidence" value="ECO:0007669"/>
    <property type="project" value="UniProtKB-SubCell"/>
</dbReference>
<dbReference type="Gene3D" id="3.40.1390.10">
    <property type="entry name" value="MurE/MurF, N-terminal domain"/>
    <property type="match status" value="1"/>
</dbReference>
<feature type="binding site" evidence="7">
    <location>
        <position position="209"/>
    </location>
    <ligand>
        <name>UDP-N-acetyl-alpha-D-muramoyl-L-alanyl-D-glutamate</name>
        <dbReference type="ChEBI" id="CHEBI:83900"/>
    </ligand>
</feature>